<sequence>MPSAGKLISILTVRAMSTFAFAVGGGVDAAGGGPEAYACAGLGLTEVAGFALGPEGLALRLPPGSERLMTRQFTQRYENSCLTRPNSVARFVH</sequence>
<feature type="chain" id="PRO_5046097561" evidence="1">
    <location>
        <begin position="23"/>
        <end position="93"/>
    </location>
</feature>
<comment type="caution">
    <text evidence="2">The sequence shown here is derived from an EMBL/GenBank/DDBJ whole genome shotgun (WGS) entry which is preliminary data.</text>
</comment>
<evidence type="ECO:0000313" key="2">
    <source>
        <dbReference type="EMBL" id="CAH2400574.1"/>
    </source>
</evidence>
<reference evidence="2" key="1">
    <citation type="submission" date="2022-03" db="EMBL/GenBank/DDBJ databases">
        <authorList>
            <person name="Brunel B."/>
        </authorList>
    </citation>
    <scope>NUCLEOTIDE SEQUENCE</scope>
    <source>
        <strain evidence="2">STM4922sample</strain>
    </source>
</reference>
<keyword evidence="1" id="KW-0732">Signal</keyword>
<organism evidence="2 3">
    <name type="scientific">Mesorhizobium ventifaucium</name>
    <dbReference type="NCBI Taxonomy" id="666020"/>
    <lineage>
        <taxon>Bacteria</taxon>
        <taxon>Pseudomonadati</taxon>
        <taxon>Pseudomonadota</taxon>
        <taxon>Alphaproteobacteria</taxon>
        <taxon>Hyphomicrobiales</taxon>
        <taxon>Phyllobacteriaceae</taxon>
        <taxon>Mesorhizobium</taxon>
    </lineage>
</organism>
<accession>A0ABM9DV31</accession>
<evidence type="ECO:0000313" key="3">
    <source>
        <dbReference type="Proteomes" id="UP001152604"/>
    </source>
</evidence>
<gene>
    <name evidence="2" type="ORF">MES4922_250073</name>
</gene>
<dbReference type="EMBL" id="CAKXZS010000018">
    <property type="protein sequence ID" value="CAH2400574.1"/>
    <property type="molecule type" value="Genomic_DNA"/>
</dbReference>
<name>A0ABM9DV31_9HYPH</name>
<protein>
    <submittedName>
        <fullName evidence="2">Uncharacterized protein</fullName>
    </submittedName>
</protein>
<feature type="signal peptide" evidence="1">
    <location>
        <begin position="1"/>
        <end position="22"/>
    </location>
</feature>
<keyword evidence="3" id="KW-1185">Reference proteome</keyword>
<dbReference type="Proteomes" id="UP001152604">
    <property type="component" value="Unassembled WGS sequence"/>
</dbReference>
<proteinExistence type="predicted"/>
<evidence type="ECO:0000256" key="1">
    <source>
        <dbReference type="SAM" id="SignalP"/>
    </source>
</evidence>